<dbReference type="RefSeq" id="WP_092775682.1">
    <property type="nucleotide sequence ID" value="NZ_FOGI01000003.1"/>
</dbReference>
<sequence length="116" mass="12995">MTGTREPISAEDALRRFPELGALVALRERQWRFHLLTEDDKLVAVAATHTEERYTDAVFVFDRHHVLANRLVEDGVVWMKDGSDLVEVVSDLLALPAPGEPGAPNLVIRPTSLWIP</sequence>
<evidence type="ECO:0000313" key="2">
    <source>
        <dbReference type="Proteomes" id="UP000199051"/>
    </source>
</evidence>
<gene>
    <name evidence="1" type="ORF">SAMN04487818_103226</name>
</gene>
<organism evidence="1 2">
    <name type="scientific">Actinokineospora terrae</name>
    <dbReference type="NCBI Taxonomy" id="155974"/>
    <lineage>
        <taxon>Bacteria</taxon>
        <taxon>Bacillati</taxon>
        <taxon>Actinomycetota</taxon>
        <taxon>Actinomycetes</taxon>
        <taxon>Pseudonocardiales</taxon>
        <taxon>Pseudonocardiaceae</taxon>
        <taxon>Actinokineospora</taxon>
    </lineage>
</organism>
<dbReference type="EMBL" id="FOGI01000003">
    <property type="protein sequence ID" value="SER41613.1"/>
    <property type="molecule type" value="Genomic_DNA"/>
</dbReference>
<keyword evidence="2" id="KW-1185">Reference proteome</keyword>
<dbReference type="AlphaFoldDB" id="A0A1H9P208"/>
<dbReference type="Proteomes" id="UP000199051">
    <property type="component" value="Unassembled WGS sequence"/>
</dbReference>
<evidence type="ECO:0000313" key="1">
    <source>
        <dbReference type="EMBL" id="SER41613.1"/>
    </source>
</evidence>
<proteinExistence type="predicted"/>
<protein>
    <submittedName>
        <fullName evidence="1">Uncharacterized protein</fullName>
    </submittedName>
</protein>
<reference evidence="2" key="1">
    <citation type="submission" date="2016-10" db="EMBL/GenBank/DDBJ databases">
        <authorList>
            <person name="Varghese N."/>
            <person name="Submissions S."/>
        </authorList>
    </citation>
    <scope>NUCLEOTIDE SEQUENCE [LARGE SCALE GENOMIC DNA]</scope>
    <source>
        <strain evidence="2">DSM 44260</strain>
    </source>
</reference>
<accession>A0A1H9P208</accession>
<name>A0A1H9P208_9PSEU</name>